<accession>A0A5C5YJ04</accession>
<protein>
    <submittedName>
        <fullName evidence="2">Uncharacterized protein</fullName>
    </submittedName>
</protein>
<feature type="signal peptide" evidence="1">
    <location>
        <begin position="1"/>
        <end position="23"/>
    </location>
</feature>
<evidence type="ECO:0000256" key="1">
    <source>
        <dbReference type="SAM" id="SignalP"/>
    </source>
</evidence>
<feature type="chain" id="PRO_5023119569" evidence="1">
    <location>
        <begin position="24"/>
        <end position="196"/>
    </location>
</feature>
<reference evidence="2 3" key="1">
    <citation type="submission" date="2019-02" db="EMBL/GenBank/DDBJ databases">
        <title>Deep-cultivation of Planctomycetes and their phenomic and genomic characterization uncovers novel biology.</title>
        <authorList>
            <person name="Wiegand S."/>
            <person name="Jogler M."/>
            <person name="Boedeker C."/>
            <person name="Pinto D."/>
            <person name="Vollmers J."/>
            <person name="Rivas-Marin E."/>
            <person name="Kohn T."/>
            <person name="Peeters S.H."/>
            <person name="Heuer A."/>
            <person name="Rast P."/>
            <person name="Oberbeckmann S."/>
            <person name="Bunk B."/>
            <person name="Jeske O."/>
            <person name="Meyerdierks A."/>
            <person name="Storesund J.E."/>
            <person name="Kallscheuer N."/>
            <person name="Luecker S."/>
            <person name="Lage O.M."/>
            <person name="Pohl T."/>
            <person name="Merkel B.J."/>
            <person name="Hornburger P."/>
            <person name="Mueller R.-W."/>
            <person name="Bruemmer F."/>
            <person name="Labrenz M."/>
            <person name="Spormann A.M."/>
            <person name="Op Den Camp H."/>
            <person name="Overmann J."/>
            <person name="Amann R."/>
            <person name="Jetten M.S.M."/>
            <person name="Mascher T."/>
            <person name="Medema M.H."/>
            <person name="Devos D.P."/>
            <person name="Kaster A.-K."/>
            <person name="Ovreas L."/>
            <person name="Rohde M."/>
            <person name="Galperin M.Y."/>
            <person name="Jogler C."/>
        </authorList>
    </citation>
    <scope>NUCLEOTIDE SEQUENCE [LARGE SCALE GENOMIC DNA]</scope>
    <source>
        <strain evidence="2 3">CA85</strain>
    </source>
</reference>
<keyword evidence="1" id="KW-0732">Signal</keyword>
<dbReference type="EMBL" id="SJPK01000001">
    <property type="protein sequence ID" value="TWT74858.1"/>
    <property type="molecule type" value="Genomic_DNA"/>
</dbReference>
<proteinExistence type="predicted"/>
<evidence type="ECO:0000313" key="2">
    <source>
        <dbReference type="EMBL" id="TWT74858.1"/>
    </source>
</evidence>
<gene>
    <name evidence="2" type="ORF">CA85_01440</name>
</gene>
<comment type="caution">
    <text evidence="2">The sequence shown here is derived from an EMBL/GenBank/DDBJ whole genome shotgun (WGS) entry which is preliminary data.</text>
</comment>
<name>A0A5C5YJ04_9BACT</name>
<dbReference type="Proteomes" id="UP000318053">
    <property type="component" value="Unassembled WGS sequence"/>
</dbReference>
<sequence precursor="true">MKSAISIVVLTTISVMISPTANATWPDDLKSIWPASVCKADGNCNQPQSSSTQPPPAIIDRTDVASVHRVRYESSVHQQSYAVPSTELRHDGYPGTSMSGHTQVIGRPVSMAFVQPLGQPMQVRTAYFVRQHALPVTENRVRVYQTTSEACLSSASWLASSSMAHGPVQLHVRQVRLVRRAIPLLGIRSCGGVRSR</sequence>
<evidence type="ECO:0000313" key="3">
    <source>
        <dbReference type="Proteomes" id="UP000318053"/>
    </source>
</evidence>
<organism evidence="2 3">
    <name type="scientific">Allorhodopirellula solitaria</name>
    <dbReference type="NCBI Taxonomy" id="2527987"/>
    <lineage>
        <taxon>Bacteria</taxon>
        <taxon>Pseudomonadati</taxon>
        <taxon>Planctomycetota</taxon>
        <taxon>Planctomycetia</taxon>
        <taxon>Pirellulales</taxon>
        <taxon>Pirellulaceae</taxon>
        <taxon>Allorhodopirellula</taxon>
    </lineage>
</organism>
<dbReference type="AlphaFoldDB" id="A0A5C5YJ04"/>
<keyword evidence="3" id="KW-1185">Reference proteome</keyword>